<keyword evidence="3" id="KW-1185">Reference proteome</keyword>
<reference evidence="2" key="1">
    <citation type="submission" date="2020-05" db="EMBL/GenBank/DDBJ databases">
        <title>Mycena genomes resolve the evolution of fungal bioluminescence.</title>
        <authorList>
            <person name="Tsai I.J."/>
        </authorList>
    </citation>
    <scope>NUCLEOTIDE SEQUENCE</scope>
    <source>
        <strain evidence="2">160909Yilan</strain>
    </source>
</reference>
<dbReference type="EMBL" id="JACAZH010000026">
    <property type="protein sequence ID" value="KAF7341865.1"/>
    <property type="molecule type" value="Genomic_DNA"/>
</dbReference>
<dbReference type="Pfam" id="PF12697">
    <property type="entry name" value="Abhydrolase_6"/>
    <property type="match status" value="1"/>
</dbReference>
<sequence>MTANRYFTPESQADTRGLTLVFAHSVGAHKEQWDATIEELFPLQDSREPHLRVHEAWSLDCMNHGDAALLNREELASNRKNGISAFEWSEAITAFLRSPQLKGKRVVLLSHCFAAPAIILSTKTIRPGQGVPCAIIMVEPFIMSLDVFNRHFEEFFTRLALRNASRQNKWPSREDAYRDGGIAFKTDPLQEFAWHHDIPSLDPSVEHLARIIHRIPAHIIWGTRVDVIVPQIARDALPWVPASVRVQGGHPENPAGVAKEICRVLDGMNISAGTEVTSRL</sequence>
<dbReference type="InterPro" id="IPR029058">
    <property type="entry name" value="AB_hydrolase_fold"/>
</dbReference>
<dbReference type="AlphaFoldDB" id="A0A8H6XHZ5"/>
<evidence type="ECO:0000313" key="3">
    <source>
        <dbReference type="Proteomes" id="UP000623467"/>
    </source>
</evidence>
<dbReference type="OrthoDB" id="94039at2759"/>
<gene>
    <name evidence="2" type="ORF">MSAN_02042100</name>
</gene>
<proteinExistence type="predicted"/>
<organism evidence="2 3">
    <name type="scientific">Mycena sanguinolenta</name>
    <dbReference type="NCBI Taxonomy" id="230812"/>
    <lineage>
        <taxon>Eukaryota</taxon>
        <taxon>Fungi</taxon>
        <taxon>Dikarya</taxon>
        <taxon>Basidiomycota</taxon>
        <taxon>Agaricomycotina</taxon>
        <taxon>Agaricomycetes</taxon>
        <taxon>Agaricomycetidae</taxon>
        <taxon>Agaricales</taxon>
        <taxon>Marasmiineae</taxon>
        <taxon>Mycenaceae</taxon>
        <taxon>Mycena</taxon>
    </lineage>
</organism>
<feature type="domain" description="AB hydrolase-1" evidence="1">
    <location>
        <begin position="20"/>
        <end position="259"/>
    </location>
</feature>
<comment type="caution">
    <text evidence="2">The sequence shown here is derived from an EMBL/GenBank/DDBJ whole genome shotgun (WGS) entry which is preliminary data.</text>
</comment>
<dbReference type="InterPro" id="IPR000073">
    <property type="entry name" value="AB_hydrolase_1"/>
</dbReference>
<name>A0A8H6XHZ5_9AGAR</name>
<evidence type="ECO:0000313" key="2">
    <source>
        <dbReference type="EMBL" id="KAF7341865.1"/>
    </source>
</evidence>
<dbReference type="Proteomes" id="UP000623467">
    <property type="component" value="Unassembled WGS sequence"/>
</dbReference>
<dbReference type="Gene3D" id="3.40.50.1820">
    <property type="entry name" value="alpha/beta hydrolase"/>
    <property type="match status" value="1"/>
</dbReference>
<dbReference type="SUPFAM" id="SSF53474">
    <property type="entry name" value="alpha/beta-Hydrolases"/>
    <property type="match status" value="1"/>
</dbReference>
<dbReference type="GO" id="GO:0016787">
    <property type="term" value="F:hydrolase activity"/>
    <property type="evidence" value="ECO:0007669"/>
    <property type="project" value="UniProtKB-KW"/>
</dbReference>
<accession>A0A8H6XHZ5</accession>
<evidence type="ECO:0000259" key="1">
    <source>
        <dbReference type="Pfam" id="PF12697"/>
    </source>
</evidence>
<protein>
    <submittedName>
        <fullName evidence="2">Alpha beta-hydrolase</fullName>
    </submittedName>
</protein>
<keyword evidence="2" id="KW-0378">Hydrolase</keyword>